<protein>
    <submittedName>
        <fullName evidence="7">ABC transporter ATP-binding protein</fullName>
    </submittedName>
</protein>
<dbReference type="GO" id="GO:0016887">
    <property type="term" value="F:ATP hydrolysis activity"/>
    <property type="evidence" value="ECO:0007669"/>
    <property type="project" value="InterPro"/>
</dbReference>
<dbReference type="InterPro" id="IPR003593">
    <property type="entry name" value="AAA+_ATPase"/>
</dbReference>
<evidence type="ECO:0000259" key="6">
    <source>
        <dbReference type="PROSITE" id="PS50893"/>
    </source>
</evidence>
<dbReference type="CDD" id="cd03224">
    <property type="entry name" value="ABC_TM1139_LivF_branched"/>
    <property type="match status" value="1"/>
</dbReference>
<keyword evidence="3" id="KW-0547">Nucleotide-binding</keyword>
<dbReference type="InterPro" id="IPR052156">
    <property type="entry name" value="BCAA_Transport_ATP-bd_LivF"/>
</dbReference>
<dbReference type="GO" id="GO:0015807">
    <property type="term" value="P:L-amino acid transport"/>
    <property type="evidence" value="ECO:0007669"/>
    <property type="project" value="TreeGrafter"/>
</dbReference>
<dbReference type="OrthoDB" id="9780942at2"/>
<gene>
    <name evidence="7" type="ORF">FM069_13600</name>
</gene>
<dbReference type="Proteomes" id="UP000315235">
    <property type="component" value="Unassembled WGS sequence"/>
</dbReference>
<keyword evidence="4 7" id="KW-0067">ATP-binding</keyword>
<dbReference type="EMBL" id="VJOY01000009">
    <property type="protein sequence ID" value="TRX74165.1"/>
    <property type="molecule type" value="Genomic_DNA"/>
</dbReference>
<dbReference type="InterPro" id="IPR017871">
    <property type="entry name" value="ABC_transporter-like_CS"/>
</dbReference>
<evidence type="ECO:0000256" key="5">
    <source>
        <dbReference type="ARBA" id="ARBA00022970"/>
    </source>
</evidence>
<dbReference type="GO" id="GO:0005524">
    <property type="term" value="F:ATP binding"/>
    <property type="evidence" value="ECO:0007669"/>
    <property type="project" value="UniProtKB-KW"/>
</dbReference>
<dbReference type="InterPro" id="IPR003439">
    <property type="entry name" value="ABC_transporter-like_ATP-bd"/>
</dbReference>
<keyword evidence="8" id="KW-1185">Reference proteome</keyword>
<reference evidence="7 8" key="1">
    <citation type="submission" date="2019-07" db="EMBL/GenBank/DDBJ databases">
        <title>Pseudomonas mangiferae sp. nov., isolated from bark of mango tree in Thailand.</title>
        <authorList>
            <person name="Srisuk N."/>
            <person name="Anurat P."/>
        </authorList>
    </citation>
    <scope>NUCLEOTIDE SEQUENCE [LARGE SCALE GENOMIC DNA]</scope>
    <source>
        <strain evidence="7 8">DMKU_BBB3-04</strain>
    </source>
</reference>
<dbReference type="SUPFAM" id="SSF52540">
    <property type="entry name" value="P-loop containing nucleoside triphosphate hydrolases"/>
    <property type="match status" value="1"/>
</dbReference>
<name>A0A553GXG2_9PSED</name>
<dbReference type="GO" id="GO:0015658">
    <property type="term" value="F:branched-chain amino acid transmembrane transporter activity"/>
    <property type="evidence" value="ECO:0007669"/>
    <property type="project" value="TreeGrafter"/>
</dbReference>
<dbReference type="PANTHER" id="PTHR43820:SF4">
    <property type="entry name" value="HIGH-AFFINITY BRANCHED-CHAIN AMINO ACID TRANSPORT ATP-BINDING PROTEIN LIVF"/>
    <property type="match status" value="1"/>
</dbReference>
<evidence type="ECO:0000313" key="7">
    <source>
        <dbReference type="EMBL" id="TRX74165.1"/>
    </source>
</evidence>
<feature type="domain" description="ABC transporter" evidence="6">
    <location>
        <begin position="2"/>
        <end position="238"/>
    </location>
</feature>
<keyword evidence="2" id="KW-0813">Transport</keyword>
<dbReference type="SMART" id="SM00382">
    <property type="entry name" value="AAA"/>
    <property type="match status" value="1"/>
</dbReference>
<evidence type="ECO:0000256" key="4">
    <source>
        <dbReference type="ARBA" id="ARBA00022840"/>
    </source>
</evidence>
<evidence type="ECO:0000313" key="8">
    <source>
        <dbReference type="Proteomes" id="UP000315235"/>
    </source>
</evidence>
<evidence type="ECO:0000256" key="2">
    <source>
        <dbReference type="ARBA" id="ARBA00022448"/>
    </source>
</evidence>
<dbReference type="InterPro" id="IPR027417">
    <property type="entry name" value="P-loop_NTPase"/>
</dbReference>
<dbReference type="PROSITE" id="PS00211">
    <property type="entry name" value="ABC_TRANSPORTER_1"/>
    <property type="match status" value="1"/>
</dbReference>
<comment type="caution">
    <text evidence="7">The sequence shown here is derived from an EMBL/GenBank/DDBJ whole genome shotgun (WGS) entry which is preliminary data.</text>
</comment>
<evidence type="ECO:0000256" key="1">
    <source>
        <dbReference type="ARBA" id="ARBA00005417"/>
    </source>
</evidence>
<evidence type="ECO:0000256" key="3">
    <source>
        <dbReference type="ARBA" id="ARBA00022741"/>
    </source>
</evidence>
<accession>A0A553GXG2</accession>
<keyword evidence="5" id="KW-0029">Amino-acid transport</keyword>
<dbReference type="PROSITE" id="PS50893">
    <property type="entry name" value="ABC_TRANSPORTER_2"/>
    <property type="match status" value="1"/>
</dbReference>
<comment type="similarity">
    <text evidence="1">Belongs to the ABC transporter superfamily.</text>
</comment>
<dbReference type="Gene3D" id="3.40.50.300">
    <property type="entry name" value="P-loop containing nucleotide triphosphate hydrolases"/>
    <property type="match status" value="1"/>
</dbReference>
<dbReference type="AlphaFoldDB" id="A0A553GXG2"/>
<sequence>MLEIEGLRAGYNGSDAIRAVSMRIEAGSVVALLGPNGAGKSTLVNAISGLNRASAGSIRFEGTDITRLSAPEIVELGIVQVPEGRQLFGPLSVAENLSLGFQRLSGRPGAKALFRERLDYVYALFPRLQERAGQRAITLSGGEQSMVAVGRALMADPRLLLLDEPSIGLAPLVVELLFGVLGTLRESGLTMLVVEQHAEESLRVADYGYVMASGAITAQGTGAELAASEALQHSYLGEHPAELKVRA</sequence>
<dbReference type="RefSeq" id="WP_143488903.1">
    <property type="nucleotide sequence ID" value="NZ_VJOY01000009.1"/>
</dbReference>
<organism evidence="7 8">
    <name type="scientific">Pseudomonas mangiferae</name>
    <dbReference type="NCBI Taxonomy" id="2593654"/>
    <lineage>
        <taxon>Bacteria</taxon>
        <taxon>Pseudomonadati</taxon>
        <taxon>Pseudomonadota</taxon>
        <taxon>Gammaproteobacteria</taxon>
        <taxon>Pseudomonadales</taxon>
        <taxon>Pseudomonadaceae</taxon>
        <taxon>Pseudomonas</taxon>
    </lineage>
</organism>
<dbReference type="Pfam" id="PF00005">
    <property type="entry name" value="ABC_tran"/>
    <property type="match status" value="1"/>
</dbReference>
<proteinExistence type="inferred from homology"/>
<dbReference type="PANTHER" id="PTHR43820">
    <property type="entry name" value="HIGH-AFFINITY BRANCHED-CHAIN AMINO ACID TRANSPORT ATP-BINDING PROTEIN LIVF"/>
    <property type="match status" value="1"/>
</dbReference>